<accession>A0A1T5AZ79</accession>
<feature type="chain" id="PRO_5012233718" description="DUF6850 domain-containing protein" evidence="1">
    <location>
        <begin position="23"/>
        <end position="520"/>
    </location>
</feature>
<name>A0A1T5AZ79_9SPHI</name>
<gene>
    <name evidence="3" type="ORF">SAMN05660841_00311</name>
</gene>
<feature type="signal peptide" evidence="1">
    <location>
        <begin position="1"/>
        <end position="22"/>
    </location>
</feature>
<keyword evidence="4" id="KW-1185">Reference proteome</keyword>
<evidence type="ECO:0000259" key="2">
    <source>
        <dbReference type="Pfam" id="PF21012"/>
    </source>
</evidence>
<evidence type="ECO:0000313" key="3">
    <source>
        <dbReference type="EMBL" id="SKB40274.1"/>
    </source>
</evidence>
<reference evidence="4" key="1">
    <citation type="submission" date="2017-02" db="EMBL/GenBank/DDBJ databases">
        <authorList>
            <person name="Varghese N."/>
            <person name="Submissions S."/>
        </authorList>
    </citation>
    <scope>NUCLEOTIDE SEQUENCE [LARGE SCALE GENOMIC DNA]</scope>
    <source>
        <strain evidence="4">DSM 24091</strain>
    </source>
</reference>
<dbReference type="AlphaFoldDB" id="A0A1T5AZ79"/>
<evidence type="ECO:0000256" key="1">
    <source>
        <dbReference type="SAM" id="SignalP"/>
    </source>
</evidence>
<keyword evidence="1" id="KW-0732">Signal</keyword>
<dbReference type="Proteomes" id="UP000190150">
    <property type="component" value="Unassembled WGS sequence"/>
</dbReference>
<sequence>MLPLKPFVLVVLLVFFLLPAQAQYDNNNKLDSVTPIAYWQDRAYQPLHEMTLKNRVWIRDGFKNGASLLAVSQSWGQGQLQPSQGADGIKQFRFDTEGKTRWNKTDFWGKFAYERTSEDSTALRHQTRWNEDAPFYYASIRKNKYNRETYKLDAAVQQQFMDGRLPVTLGVDYRIGSHYSNNDPRGNIADMNLQFDLGIGYSIAKWTYHVNGIMGYGSERVGVGYKNDKNAAGSENVIYTNWVMQGYGTMDSKATNIRYEDFINRRGAGMNLRYEIEPEQYIYFNAKYIRENQSFKETDVSVTGYKILLDYNKDVVEGELLWSRPLQNGRRLTMSLSGKMERGADELYSLGTSTGQNNYVCQRDRISTKGYYSFGKNLLMAHVGFNDLNREDGKKGNKLSYTQLASGLGYGYNFALAQTLALRAELNYGFQYTLNHNLLMPVINEGDVAKRIIHHDYRYQSASLHEWNTRWVMSDNRRNWSVTVQADYLRRGDLPSLELSSAYQPGKDWFLGKLGLSYAF</sequence>
<dbReference type="Pfam" id="PF21012">
    <property type="entry name" value="DUF6850"/>
    <property type="match status" value="1"/>
</dbReference>
<dbReference type="STRING" id="1513896.SAMN05660841_00311"/>
<dbReference type="RefSeq" id="WP_079640662.1">
    <property type="nucleotide sequence ID" value="NZ_FUZF01000001.1"/>
</dbReference>
<evidence type="ECO:0000313" key="4">
    <source>
        <dbReference type="Proteomes" id="UP000190150"/>
    </source>
</evidence>
<feature type="domain" description="DUF6850" evidence="2">
    <location>
        <begin position="66"/>
        <end position="520"/>
    </location>
</feature>
<organism evidence="3 4">
    <name type="scientific">Sphingobacterium nematocida</name>
    <dbReference type="NCBI Taxonomy" id="1513896"/>
    <lineage>
        <taxon>Bacteria</taxon>
        <taxon>Pseudomonadati</taxon>
        <taxon>Bacteroidota</taxon>
        <taxon>Sphingobacteriia</taxon>
        <taxon>Sphingobacteriales</taxon>
        <taxon>Sphingobacteriaceae</taxon>
        <taxon>Sphingobacterium</taxon>
    </lineage>
</organism>
<dbReference type="EMBL" id="FUZF01000001">
    <property type="protein sequence ID" value="SKB40274.1"/>
    <property type="molecule type" value="Genomic_DNA"/>
</dbReference>
<dbReference type="OrthoDB" id="831538at2"/>
<dbReference type="InterPro" id="IPR049236">
    <property type="entry name" value="DUF6850"/>
</dbReference>
<protein>
    <recommendedName>
        <fullName evidence="2">DUF6850 domain-containing protein</fullName>
    </recommendedName>
</protein>
<proteinExistence type="predicted"/>